<name>A0A1H8AK73_9BACL</name>
<evidence type="ECO:0000256" key="3">
    <source>
        <dbReference type="ARBA" id="ARBA00023125"/>
    </source>
</evidence>
<gene>
    <name evidence="6" type="ORF">SAMN05444955_101192</name>
</gene>
<protein>
    <submittedName>
        <fullName evidence="6">LysR family transcriptional regulator, cyn operon transcriptional activator</fullName>
    </submittedName>
</protein>
<evidence type="ECO:0000313" key="7">
    <source>
        <dbReference type="Proteomes" id="UP000199695"/>
    </source>
</evidence>
<dbReference type="InterPro" id="IPR000847">
    <property type="entry name" value="LysR_HTH_N"/>
</dbReference>
<reference evidence="6 7" key="1">
    <citation type="submission" date="2016-10" db="EMBL/GenBank/DDBJ databases">
        <authorList>
            <person name="de Groot N.N."/>
        </authorList>
    </citation>
    <scope>NUCLEOTIDE SEQUENCE [LARGE SCALE GENOMIC DNA]</scope>
    <source>
        <strain evidence="6 7">DSM 46701</strain>
    </source>
</reference>
<dbReference type="CDD" id="cd05466">
    <property type="entry name" value="PBP2_LTTR_substrate"/>
    <property type="match status" value="1"/>
</dbReference>
<sequence>MNEQQLITFIEVARKRHFRLAAESLKLTQPAVSAQIRSLEDELGTTLFYRNQVKLTPSGALFLPYAHQILDLIREGREAVSEHEQKPPGPLKIGTTSCLSMAILPRLTKYFHTNHPNLPLRLLTLPFEQISQQLNDGQIDLGIAYKMRHIPGHIETRTLFYDSFSLITSVHHPLVNKGYLTPEQMEELPMISFAPMTAERNMLDELLSQYGIEPQIVIELSSVEEIKQLVADGYGTALIPTVCLDSGGGKLRRIRVTPFDHSFPVLLYYPAKRYQSRVMRQLIDDISGIYPADLHET</sequence>
<keyword evidence="2" id="KW-0805">Transcription regulation</keyword>
<evidence type="ECO:0000256" key="1">
    <source>
        <dbReference type="ARBA" id="ARBA00009437"/>
    </source>
</evidence>
<dbReference type="InterPro" id="IPR036390">
    <property type="entry name" value="WH_DNA-bd_sf"/>
</dbReference>
<dbReference type="STRING" id="1173111.SAMN05444955_101192"/>
<dbReference type="GO" id="GO:0003700">
    <property type="term" value="F:DNA-binding transcription factor activity"/>
    <property type="evidence" value="ECO:0007669"/>
    <property type="project" value="InterPro"/>
</dbReference>
<evidence type="ECO:0000256" key="4">
    <source>
        <dbReference type="ARBA" id="ARBA00023163"/>
    </source>
</evidence>
<dbReference type="Pfam" id="PF00126">
    <property type="entry name" value="HTH_1"/>
    <property type="match status" value="1"/>
</dbReference>
<dbReference type="Proteomes" id="UP000199695">
    <property type="component" value="Unassembled WGS sequence"/>
</dbReference>
<dbReference type="PROSITE" id="PS50931">
    <property type="entry name" value="HTH_LYSR"/>
    <property type="match status" value="1"/>
</dbReference>
<dbReference type="PRINTS" id="PR00039">
    <property type="entry name" value="HTHLYSR"/>
</dbReference>
<dbReference type="InterPro" id="IPR036388">
    <property type="entry name" value="WH-like_DNA-bd_sf"/>
</dbReference>
<accession>A0A1H8AK73</accession>
<keyword evidence="7" id="KW-1185">Reference proteome</keyword>
<dbReference type="Gene3D" id="3.40.190.290">
    <property type="match status" value="1"/>
</dbReference>
<dbReference type="AlphaFoldDB" id="A0A1H8AK73"/>
<keyword evidence="4" id="KW-0804">Transcription</keyword>
<evidence type="ECO:0000259" key="5">
    <source>
        <dbReference type="PROSITE" id="PS50931"/>
    </source>
</evidence>
<dbReference type="Gene3D" id="1.10.10.10">
    <property type="entry name" value="Winged helix-like DNA-binding domain superfamily/Winged helix DNA-binding domain"/>
    <property type="match status" value="1"/>
</dbReference>
<dbReference type="EMBL" id="FOCQ01000001">
    <property type="protein sequence ID" value="SEM70896.1"/>
    <property type="molecule type" value="Genomic_DNA"/>
</dbReference>
<dbReference type="GO" id="GO:0000976">
    <property type="term" value="F:transcription cis-regulatory region binding"/>
    <property type="evidence" value="ECO:0007669"/>
    <property type="project" value="TreeGrafter"/>
</dbReference>
<proteinExistence type="inferred from homology"/>
<evidence type="ECO:0000256" key="2">
    <source>
        <dbReference type="ARBA" id="ARBA00023015"/>
    </source>
</evidence>
<dbReference type="FunFam" id="1.10.10.10:FF:000001">
    <property type="entry name" value="LysR family transcriptional regulator"/>
    <property type="match status" value="1"/>
</dbReference>
<evidence type="ECO:0000313" key="6">
    <source>
        <dbReference type="EMBL" id="SEM70896.1"/>
    </source>
</evidence>
<dbReference type="SUPFAM" id="SSF46785">
    <property type="entry name" value="Winged helix' DNA-binding domain"/>
    <property type="match status" value="1"/>
</dbReference>
<dbReference type="SUPFAM" id="SSF53850">
    <property type="entry name" value="Periplasmic binding protein-like II"/>
    <property type="match status" value="1"/>
</dbReference>
<feature type="domain" description="HTH lysR-type" evidence="5">
    <location>
        <begin position="1"/>
        <end position="56"/>
    </location>
</feature>
<dbReference type="Pfam" id="PF03466">
    <property type="entry name" value="LysR_substrate"/>
    <property type="match status" value="1"/>
</dbReference>
<organism evidence="6 7">
    <name type="scientific">Lihuaxuella thermophila</name>
    <dbReference type="NCBI Taxonomy" id="1173111"/>
    <lineage>
        <taxon>Bacteria</taxon>
        <taxon>Bacillati</taxon>
        <taxon>Bacillota</taxon>
        <taxon>Bacilli</taxon>
        <taxon>Bacillales</taxon>
        <taxon>Thermoactinomycetaceae</taxon>
        <taxon>Lihuaxuella</taxon>
    </lineage>
</organism>
<dbReference type="PANTHER" id="PTHR30126">
    <property type="entry name" value="HTH-TYPE TRANSCRIPTIONAL REGULATOR"/>
    <property type="match status" value="1"/>
</dbReference>
<comment type="similarity">
    <text evidence="1">Belongs to the LysR transcriptional regulatory family.</text>
</comment>
<dbReference type="InterPro" id="IPR005119">
    <property type="entry name" value="LysR_subst-bd"/>
</dbReference>
<keyword evidence="3" id="KW-0238">DNA-binding</keyword>
<dbReference type="OrthoDB" id="9803735at2"/>
<dbReference type="PANTHER" id="PTHR30126:SF40">
    <property type="entry name" value="HTH-TYPE TRANSCRIPTIONAL REGULATOR GLTR"/>
    <property type="match status" value="1"/>
</dbReference>
<dbReference type="RefSeq" id="WP_089964490.1">
    <property type="nucleotide sequence ID" value="NZ_FOCQ01000001.1"/>
</dbReference>